<feature type="binding site" evidence="9">
    <location>
        <position position="127"/>
    </location>
    <ligand>
        <name>ATP</name>
        <dbReference type="ChEBI" id="CHEBI:30616"/>
    </ligand>
</feature>
<evidence type="ECO:0000256" key="6">
    <source>
        <dbReference type="ARBA" id="ARBA00022840"/>
    </source>
</evidence>
<dbReference type="Proteomes" id="UP001154078">
    <property type="component" value="Chromosome 7"/>
</dbReference>
<dbReference type="OrthoDB" id="2649at2759"/>
<evidence type="ECO:0000313" key="12">
    <source>
        <dbReference type="EMBL" id="CAH0561437.1"/>
    </source>
</evidence>
<dbReference type="PANTHER" id="PTHR47634:SF9">
    <property type="entry name" value="PROTEIN KINASE DOMAIN-CONTAINING PROTEIN-RELATED"/>
    <property type="match status" value="1"/>
</dbReference>
<organism evidence="12 13">
    <name type="scientific">Brassicogethes aeneus</name>
    <name type="common">Rape pollen beetle</name>
    <name type="synonym">Meligethes aeneus</name>
    <dbReference type="NCBI Taxonomy" id="1431903"/>
    <lineage>
        <taxon>Eukaryota</taxon>
        <taxon>Metazoa</taxon>
        <taxon>Ecdysozoa</taxon>
        <taxon>Arthropoda</taxon>
        <taxon>Hexapoda</taxon>
        <taxon>Insecta</taxon>
        <taxon>Pterygota</taxon>
        <taxon>Neoptera</taxon>
        <taxon>Endopterygota</taxon>
        <taxon>Coleoptera</taxon>
        <taxon>Polyphaga</taxon>
        <taxon>Cucujiformia</taxon>
        <taxon>Nitidulidae</taxon>
        <taxon>Meligethinae</taxon>
        <taxon>Brassicogethes</taxon>
    </lineage>
</organism>
<evidence type="ECO:0000256" key="8">
    <source>
        <dbReference type="ARBA" id="ARBA00048679"/>
    </source>
</evidence>
<proteinExistence type="predicted"/>
<feature type="region of interest" description="Disordered" evidence="10">
    <location>
        <begin position="1"/>
        <end position="78"/>
    </location>
</feature>
<dbReference type="GO" id="GO:0005737">
    <property type="term" value="C:cytoplasm"/>
    <property type="evidence" value="ECO:0007669"/>
    <property type="project" value="TreeGrafter"/>
</dbReference>
<evidence type="ECO:0000256" key="4">
    <source>
        <dbReference type="ARBA" id="ARBA00022741"/>
    </source>
</evidence>
<keyword evidence="13" id="KW-1185">Reference proteome</keyword>
<reference evidence="12" key="1">
    <citation type="submission" date="2021-12" db="EMBL/GenBank/DDBJ databases">
        <authorList>
            <person name="King R."/>
        </authorList>
    </citation>
    <scope>NUCLEOTIDE SEQUENCE</scope>
</reference>
<comment type="catalytic activity">
    <reaction evidence="8">
        <text>L-seryl-[protein] + ATP = O-phospho-L-seryl-[protein] + ADP + H(+)</text>
        <dbReference type="Rhea" id="RHEA:17989"/>
        <dbReference type="Rhea" id="RHEA-COMP:9863"/>
        <dbReference type="Rhea" id="RHEA-COMP:11604"/>
        <dbReference type="ChEBI" id="CHEBI:15378"/>
        <dbReference type="ChEBI" id="CHEBI:29999"/>
        <dbReference type="ChEBI" id="CHEBI:30616"/>
        <dbReference type="ChEBI" id="CHEBI:83421"/>
        <dbReference type="ChEBI" id="CHEBI:456216"/>
        <dbReference type="EC" id="2.7.11.1"/>
    </reaction>
</comment>
<evidence type="ECO:0000256" key="2">
    <source>
        <dbReference type="ARBA" id="ARBA00022527"/>
    </source>
</evidence>
<dbReference type="PROSITE" id="PS00108">
    <property type="entry name" value="PROTEIN_KINASE_ST"/>
    <property type="match status" value="1"/>
</dbReference>
<keyword evidence="2" id="KW-0723">Serine/threonine-protein kinase</keyword>
<name>A0A9P0BAT6_BRAAE</name>
<dbReference type="InterPro" id="IPR000719">
    <property type="entry name" value="Prot_kinase_dom"/>
</dbReference>
<keyword evidence="3" id="KW-0808">Transferase</keyword>
<feature type="domain" description="Protein kinase" evidence="11">
    <location>
        <begin position="98"/>
        <end position="566"/>
    </location>
</feature>
<keyword evidence="4 9" id="KW-0547">Nucleotide-binding</keyword>
<evidence type="ECO:0000256" key="5">
    <source>
        <dbReference type="ARBA" id="ARBA00022777"/>
    </source>
</evidence>
<dbReference type="EMBL" id="OV121138">
    <property type="protein sequence ID" value="CAH0561437.1"/>
    <property type="molecule type" value="Genomic_DNA"/>
</dbReference>
<dbReference type="FunFam" id="1.10.510.10:FF:001037">
    <property type="entry name" value="SRSF protein kinase 2"/>
    <property type="match status" value="1"/>
</dbReference>
<dbReference type="GO" id="GO:0005634">
    <property type="term" value="C:nucleus"/>
    <property type="evidence" value="ECO:0007669"/>
    <property type="project" value="TreeGrafter"/>
</dbReference>
<dbReference type="GO" id="GO:0005524">
    <property type="term" value="F:ATP binding"/>
    <property type="evidence" value="ECO:0007669"/>
    <property type="project" value="UniProtKB-UniRule"/>
</dbReference>
<evidence type="ECO:0000259" key="11">
    <source>
        <dbReference type="PROSITE" id="PS50011"/>
    </source>
</evidence>
<dbReference type="GO" id="GO:0000245">
    <property type="term" value="P:spliceosomal complex assembly"/>
    <property type="evidence" value="ECO:0007669"/>
    <property type="project" value="TreeGrafter"/>
</dbReference>
<evidence type="ECO:0000256" key="7">
    <source>
        <dbReference type="ARBA" id="ARBA00047899"/>
    </source>
</evidence>
<protein>
    <recommendedName>
        <fullName evidence="1">non-specific serine/threonine protein kinase</fullName>
        <ecNumber evidence="1">2.7.11.1</ecNumber>
    </recommendedName>
</protein>
<dbReference type="EC" id="2.7.11.1" evidence="1"/>
<evidence type="ECO:0000256" key="9">
    <source>
        <dbReference type="PROSITE-ProRule" id="PRU10141"/>
    </source>
</evidence>
<sequence>MSSKFNVNRRLLAIQAKTKRYKKQQNRDKEHTQHKRYDSVGNKDKNVPYESSSESSYSDEECSDTETEDEDGEQEESTDYCVGGYHPVKIGDVFLNRYHVTRKLGWGHFSTVWLTWDLLEKKFTALKIVKSASHFAEAAVDEIKILKEVRETDLNDPKRNKTVQLLNDFKISGVNGLHICMIFEVLGSNLLKLIIKSKYKGIPLNNVKCIIRQVLEGLQYLHDKCHIIHTDIKPENILLCVTEEAVMKMACEAAQMQLNTGMKLPNSLVSAAPQHEEKMSKNKRKKLKKKYRKHIQLIQSELQHLHSIVNLKKTSCIDLTGTSVSSAPLQSKMETIDLTGDTDMSDGESNAASTLFSGKAGAGEASDFVMGDQSQNTADFQSICTKMAASNNDLLNPALDVCSVDIKIADLGNACYVNRHFSEEIQTRQYRSLEVLMGGEYNTTADIWSTACMAFELATGDYLFEPHSSEHYSRDEDHLAHIIELLGEIPAEIVRSGKFSHLFFDSNNKLKHIYGIKRWRLENVLHEKYSWKKSDAVEFASFLIPMLNFDPNRRASAAECLKHPWFQTPNK</sequence>
<dbReference type="SMART" id="SM00220">
    <property type="entry name" value="S_TKc"/>
    <property type="match status" value="1"/>
</dbReference>
<dbReference type="GO" id="GO:0004674">
    <property type="term" value="F:protein serine/threonine kinase activity"/>
    <property type="evidence" value="ECO:0007669"/>
    <property type="project" value="UniProtKB-KW"/>
</dbReference>
<dbReference type="InterPro" id="IPR008271">
    <property type="entry name" value="Ser/Thr_kinase_AS"/>
</dbReference>
<accession>A0A9P0BAT6</accession>
<dbReference type="InterPro" id="IPR011009">
    <property type="entry name" value="Kinase-like_dom_sf"/>
</dbReference>
<evidence type="ECO:0000313" key="13">
    <source>
        <dbReference type="Proteomes" id="UP001154078"/>
    </source>
</evidence>
<dbReference type="Gene3D" id="3.30.200.20">
    <property type="entry name" value="Phosphorylase Kinase, domain 1"/>
    <property type="match status" value="1"/>
</dbReference>
<dbReference type="PROSITE" id="PS50011">
    <property type="entry name" value="PROTEIN_KINASE_DOM"/>
    <property type="match status" value="1"/>
</dbReference>
<dbReference type="FunFam" id="3.30.200.20:FF:000163">
    <property type="entry name" value="SRSF protein kinase 2 isoform X1"/>
    <property type="match status" value="1"/>
</dbReference>
<keyword evidence="5" id="KW-0418">Kinase</keyword>
<dbReference type="PANTHER" id="PTHR47634">
    <property type="entry name" value="PROTEIN KINASE DOMAIN-CONTAINING PROTEIN-RELATED"/>
    <property type="match status" value="1"/>
</dbReference>
<dbReference type="InterPro" id="IPR051334">
    <property type="entry name" value="SRPK"/>
</dbReference>
<dbReference type="SUPFAM" id="SSF56112">
    <property type="entry name" value="Protein kinase-like (PK-like)"/>
    <property type="match status" value="1"/>
</dbReference>
<dbReference type="CDD" id="cd14136">
    <property type="entry name" value="STKc_SRPK"/>
    <property type="match status" value="1"/>
</dbReference>
<evidence type="ECO:0000256" key="10">
    <source>
        <dbReference type="SAM" id="MobiDB-lite"/>
    </source>
</evidence>
<keyword evidence="6 9" id="KW-0067">ATP-binding</keyword>
<evidence type="ECO:0000256" key="1">
    <source>
        <dbReference type="ARBA" id="ARBA00012513"/>
    </source>
</evidence>
<dbReference type="AlphaFoldDB" id="A0A9P0BAT6"/>
<gene>
    <name evidence="12" type="ORF">MELIAE_LOCUS10971</name>
</gene>
<feature type="compositionally biased region" description="Acidic residues" evidence="10">
    <location>
        <begin position="57"/>
        <end position="78"/>
    </location>
</feature>
<feature type="compositionally biased region" description="Basic and acidic residues" evidence="10">
    <location>
        <begin position="25"/>
        <end position="47"/>
    </location>
</feature>
<dbReference type="Pfam" id="PF00069">
    <property type="entry name" value="Pkinase"/>
    <property type="match status" value="2"/>
</dbReference>
<dbReference type="GO" id="GO:0050684">
    <property type="term" value="P:regulation of mRNA processing"/>
    <property type="evidence" value="ECO:0007669"/>
    <property type="project" value="TreeGrafter"/>
</dbReference>
<dbReference type="FunFam" id="1.10.510.10:FF:000275">
    <property type="entry name" value="SRSF protein kinase 2 isoform X3"/>
    <property type="match status" value="1"/>
</dbReference>
<evidence type="ECO:0000256" key="3">
    <source>
        <dbReference type="ARBA" id="ARBA00022679"/>
    </source>
</evidence>
<dbReference type="PROSITE" id="PS00107">
    <property type="entry name" value="PROTEIN_KINASE_ATP"/>
    <property type="match status" value="1"/>
</dbReference>
<dbReference type="InterPro" id="IPR017441">
    <property type="entry name" value="Protein_kinase_ATP_BS"/>
</dbReference>
<comment type="catalytic activity">
    <reaction evidence="7">
        <text>L-threonyl-[protein] + ATP = O-phospho-L-threonyl-[protein] + ADP + H(+)</text>
        <dbReference type="Rhea" id="RHEA:46608"/>
        <dbReference type="Rhea" id="RHEA-COMP:11060"/>
        <dbReference type="Rhea" id="RHEA-COMP:11605"/>
        <dbReference type="ChEBI" id="CHEBI:15378"/>
        <dbReference type="ChEBI" id="CHEBI:30013"/>
        <dbReference type="ChEBI" id="CHEBI:30616"/>
        <dbReference type="ChEBI" id="CHEBI:61977"/>
        <dbReference type="ChEBI" id="CHEBI:456216"/>
        <dbReference type="EC" id="2.7.11.1"/>
    </reaction>
</comment>
<dbReference type="Gene3D" id="1.10.510.10">
    <property type="entry name" value="Transferase(Phosphotransferase) domain 1"/>
    <property type="match status" value="1"/>
</dbReference>